<dbReference type="Pfam" id="PF12530">
    <property type="entry name" value="DUF3730"/>
    <property type="match status" value="1"/>
</dbReference>
<reference evidence="3 4" key="1">
    <citation type="submission" date="2016-07" db="EMBL/GenBank/DDBJ databases">
        <title>Pervasive Adenine N6-methylation of Active Genes in Fungi.</title>
        <authorList>
            <consortium name="DOE Joint Genome Institute"/>
            <person name="Mondo S.J."/>
            <person name="Dannebaum R.O."/>
            <person name="Kuo R.C."/>
            <person name="Labutti K."/>
            <person name="Haridas S."/>
            <person name="Kuo A."/>
            <person name="Salamov A."/>
            <person name="Ahrendt S.R."/>
            <person name="Lipzen A."/>
            <person name="Sullivan W."/>
            <person name="Andreopoulos W.B."/>
            <person name="Clum A."/>
            <person name="Lindquist E."/>
            <person name="Daum C."/>
            <person name="Ramamoorthy G.K."/>
            <person name="Gryganskyi A."/>
            <person name="Culley D."/>
            <person name="Magnuson J.K."/>
            <person name="James T.Y."/>
            <person name="O'Malley M.A."/>
            <person name="Stajich J.E."/>
            <person name="Spatafora J.W."/>
            <person name="Visel A."/>
            <person name="Grigoriev I.V."/>
        </authorList>
    </citation>
    <scope>NUCLEOTIDE SEQUENCE [LARGE SCALE GENOMIC DNA]</scope>
    <source>
        <strain evidence="3 4">NRRL 3116</strain>
    </source>
</reference>
<dbReference type="SUPFAM" id="SSF48371">
    <property type="entry name" value="ARM repeat"/>
    <property type="match status" value="1"/>
</dbReference>
<dbReference type="InParanoid" id="A0A1Y2GV06"/>
<keyword evidence="4" id="KW-1185">Reference proteome</keyword>
<proteinExistence type="predicted"/>
<dbReference type="InterPro" id="IPR022542">
    <property type="entry name" value="FOCAD/RST1_DUF3730"/>
</dbReference>
<feature type="domain" description="DUF3730" evidence="2">
    <location>
        <begin position="513"/>
        <end position="758"/>
    </location>
</feature>
<accession>A0A1Y2GV06</accession>
<dbReference type="OrthoDB" id="6125419at2759"/>
<evidence type="ECO:0000256" key="1">
    <source>
        <dbReference type="SAM" id="MobiDB-lite"/>
    </source>
</evidence>
<evidence type="ECO:0000313" key="4">
    <source>
        <dbReference type="Proteomes" id="UP000193648"/>
    </source>
</evidence>
<dbReference type="STRING" id="64571.A0A1Y2GV06"/>
<gene>
    <name evidence="3" type="ORF">BCR41DRAFT_385085</name>
</gene>
<sequence length="2074" mass="227533">MIHRSVTVQKLVTLNAQLSNANNISNNNKSNSGSNSGSSGHKLALAQLWSQCASPVSHTSSLAATYIVDLTLKRSLDWNDAFEGFENALATAQGQALSNIVHAISRLCIAAAEAFSVDIANTISLSSPPLSSTSLNISKNVFAIKNNRHPFIALITTKTNVEAILFAEMDKIMDYKSDSTSYRIAALEILSPFLDFVLLDRECRASMVASTAILWISKTLNACLLDHELELFIVKLFDYLCSIPSRFPLDRFQLSTGLQTIISILVDFYSLPSAQLSLSDEYKSVLGSQLLLTILSWTADLRRFGLPTLQLLQTAQKLFKNRKGYHAPTLPFDVIWPLLSFLLMNSPTVDEQTIVVDWMHVVITTTENHQTKAVIASMAFLSIFQVMSESQIEGVIKKCSDILQRLETIPRTTVSDEEVQGHYPPSSSSSTSTPLSQITSGVAAMIQAEVAHLCRIWELGKEQQDEPFQLTLKDDSTLSSLVFTSFMFHPNENVRTLAAAQQAQMGEGRLVTLVLFIYVLRVDPSPLVKLYLLQEAIPSLVTSKDEVVTAKVLRTILTLINGVPNAPTGSKFVHSHMGAVGIRILFLIWKRQPRIWKTLRHVIHGWVESRSRLLKTPFKGEPEYDMEVAVLTTIRDICAYDAAGYAEVLIPFLATLLGSVELYASSICTIIETMNLTVEANVVEPRAAWNVLLCHVAEHAMKTQHVAILQEMCVFYGIVGSRNEDTQVCLDLREAVLVNYIQPLLSSESPKVLASALRALSCFTASEIMPILLPEGPPILYIRERILEVAQNSMVVDEYSLVLDKLVRHELSHMRRSLFKDAAFKKSTPDNVSAGAQELERLQGVMEIVSSSILQKWQSGNVNPGLRIGYALSGLLCSSAVTTADSASTAGDNGVGGVESMETIRTRQSYRNVMTALTDVTLTDHLIERISALEGWTALFDNMWIPSDDTQTLIIAETLILDLYKKIMDGYVPAHCANAVFAITGIILSLHRHSHPASSVQSSTLAKYLLQNFVRSETLTDVSASDEVQFAVLVSLSFITPLAAVDEKLVSSVLDVFYDRLQMNTTHTNTSSELSSWATFAIGWAFCNVLAGLVNSPTKTAELNKICLEQLQLLLHVYEASTGSFELILGILIAFPRLSVAIAASSSPTRKSGDTTASCSNEETEIVQKIKIMARCDLEVFLENQQQGFSAQLLARLLGAPWVIAFSDRAEASQDDIKSDTGLLDRTLLAATSRRDLQPQLVHFTVPFCHMIHTNLDVRNPASHEISLFTGRVHSLVNLIRITPTSAARHTAVVALASLFGVDWCRGPTVMSMGSNGLFSYFTSSNNPVAMTSVSNSALTTLMELSGLSISITTDVSKETTGVGTLSNAYAMAIPASKAPSAKSALMVQDLKAGRLAAMVLGHIACHFHRLGQADVGKVIGTSSEPKDYSRLPTSTSWLRALWDGMWEPLQMGTVQRSRKSYRTALEVMLYTVYNLPAPLPAVNWFPLLTQLVALEPRLIIPAIHMASRHANTSTSLMEFLIMQLSGFKIGDVVSSSKETKEPKEGREEEEGHGVEELYVGEEGLGRILALGGLPLVVFGGGDQVLVELDKVRGLGGIAKKVSLPSSRVIDVMEKLSNELFFAVGNCSDVNVTERASERQDPQKEVLQLLFLDTLSNHIRPYRQGQGCSAAAGKSSGGDGISAVGTAVAAASATQNKAINNQNTLTEDAKELLSELRAVILRVFYRVSFNNFLTAQRVLRRLADLSLTSLSHLDAAQLDTSLDATTGDRGSRVLKEAIGISSLYRAGYLTSQQEARLIRTAQSALLIVSDTSLGIQNRKFAESAISVLLYAMNSGVAERRPPSSLSMRRKKRNAQRFTWLQRILDLLVLFSNQYEAFSKGVTLLLGGAVLLWWDEKDIVSGFSLVDLRSEGLGGSSLQTLDNIDDTEVGLLANVDEHDLEHGDDASENNATAGMDHNSLEDDEFELWHQQFVQGISVDALTSEGAQEQYHHHQKMNEDGHQRNIMGRVSLILPDIIMNIRGRTASPTSSDGQTASRLLRMALDTQINPTERQFLIGLLRRIEDLVPIGQTWILK</sequence>
<dbReference type="Proteomes" id="UP000193648">
    <property type="component" value="Unassembled WGS sequence"/>
</dbReference>
<protein>
    <recommendedName>
        <fullName evidence="2">DUF3730 domain-containing protein</fullName>
    </recommendedName>
</protein>
<comment type="caution">
    <text evidence="3">The sequence shown here is derived from an EMBL/GenBank/DDBJ whole genome shotgun (WGS) entry which is preliminary data.</text>
</comment>
<evidence type="ECO:0000313" key="3">
    <source>
        <dbReference type="EMBL" id="ORZ22802.1"/>
    </source>
</evidence>
<feature type="region of interest" description="Disordered" evidence="1">
    <location>
        <begin position="414"/>
        <end position="434"/>
    </location>
</feature>
<dbReference type="EMBL" id="MCFF01000010">
    <property type="protein sequence ID" value="ORZ22802.1"/>
    <property type="molecule type" value="Genomic_DNA"/>
</dbReference>
<evidence type="ECO:0000259" key="2">
    <source>
        <dbReference type="Pfam" id="PF12530"/>
    </source>
</evidence>
<dbReference type="GeneID" id="33569479"/>
<organism evidence="3 4">
    <name type="scientific">Lobosporangium transversale</name>
    <dbReference type="NCBI Taxonomy" id="64571"/>
    <lineage>
        <taxon>Eukaryota</taxon>
        <taxon>Fungi</taxon>
        <taxon>Fungi incertae sedis</taxon>
        <taxon>Mucoromycota</taxon>
        <taxon>Mortierellomycotina</taxon>
        <taxon>Mortierellomycetes</taxon>
        <taxon>Mortierellales</taxon>
        <taxon>Mortierellaceae</taxon>
        <taxon>Lobosporangium</taxon>
    </lineage>
</organism>
<dbReference type="RefSeq" id="XP_021883356.1">
    <property type="nucleotide sequence ID" value="XM_022027636.1"/>
</dbReference>
<feature type="compositionally biased region" description="Low complexity" evidence="1">
    <location>
        <begin position="424"/>
        <end position="434"/>
    </location>
</feature>
<name>A0A1Y2GV06_9FUNG</name>
<dbReference type="InterPro" id="IPR016024">
    <property type="entry name" value="ARM-type_fold"/>
</dbReference>